<sequence length="79" mass="8319">MNTENTVEQIELNDSDLEQVEGAFCGFGRRFYGGFPFGYEVPFGGCGYEGFGYGGFGGLYGGFGGLYGGYPFGLGGGCF</sequence>
<dbReference type="EMBL" id="BSRI01000001">
    <property type="protein sequence ID" value="GLV54499.1"/>
    <property type="molecule type" value="Genomic_DNA"/>
</dbReference>
<dbReference type="RefSeq" id="WP_338248159.1">
    <property type="nucleotide sequence ID" value="NZ_BSRI01000001.1"/>
</dbReference>
<organism evidence="1 2">
    <name type="scientific">Dictyobacter halimunensis</name>
    <dbReference type="NCBI Taxonomy" id="3026934"/>
    <lineage>
        <taxon>Bacteria</taxon>
        <taxon>Bacillati</taxon>
        <taxon>Chloroflexota</taxon>
        <taxon>Ktedonobacteria</taxon>
        <taxon>Ktedonobacterales</taxon>
        <taxon>Dictyobacteraceae</taxon>
        <taxon>Dictyobacter</taxon>
    </lineage>
</organism>
<evidence type="ECO:0000313" key="1">
    <source>
        <dbReference type="EMBL" id="GLV54499.1"/>
    </source>
</evidence>
<gene>
    <name evidence="1" type="ORF">KDH_13460</name>
</gene>
<evidence type="ECO:0000313" key="2">
    <source>
        <dbReference type="Proteomes" id="UP001344906"/>
    </source>
</evidence>
<name>A0ABQ6FQ06_9CHLR</name>
<accession>A0ABQ6FQ06</accession>
<reference evidence="1 2" key="1">
    <citation type="submission" date="2023-02" db="EMBL/GenBank/DDBJ databases">
        <title>Dictyobacter halimunensis sp. nov., a new member of the class Ktedonobacteria from forest soil in a geothermal area.</title>
        <authorList>
            <person name="Rachmania M.K."/>
            <person name="Ningsih F."/>
            <person name="Sakai Y."/>
            <person name="Yabe S."/>
            <person name="Yokota A."/>
            <person name="Sjamsuridzal W."/>
        </authorList>
    </citation>
    <scope>NUCLEOTIDE SEQUENCE [LARGE SCALE GENOMIC DNA]</scope>
    <source>
        <strain evidence="1 2">S3.2.2.5</strain>
    </source>
</reference>
<dbReference type="Proteomes" id="UP001344906">
    <property type="component" value="Unassembled WGS sequence"/>
</dbReference>
<proteinExistence type="predicted"/>
<keyword evidence="2" id="KW-1185">Reference proteome</keyword>
<comment type="caution">
    <text evidence="1">The sequence shown here is derived from an EMBL/GenBank/DDBJ whole genome shotgun (WGS) entry which is preliminary data.</text>
</comment>
<protein>
    <submittedName>
        <fullName evidence="1">Uncharacterized protein</fullName>
    </submittedName>
</protein>